<proteinExistence type="predicted"/>
<dbReference type="PANTHER" id="PTHR24305">
    <property type="entry name" value="CYTOCHROME P450"/>
    <property type="match status" value="1"/>
</dbReference>
<evidence type="ECO:0000256" key="3">
    <source>
        <dbReference type="ARBA" id="ARBA00023004"/>
    </source>
</evidence>
<keyword evidence="1" id="KW-0349">Heme</keyword>
<dbReference type="InterPro" id="IPR050121">
    <property type="entry name" value="Cytochrome_P450_monoxygenase"/>
</dbReference>
<reference evidence="6" key="1">
    <citation type="submission" date="2019-06" db="EMBL/GenBank/DDBJ databases">
        <authorList>
            <person name="Broberg M."/>
        </authorList>
    </citation>
    <scope>NUCLEOTIDE SEQUENCE [LARGE SCALE GENOMIC DNA]</scope>
</reference>
<organism evidence="5 6">
    <name type="scientific">Clonostachys solani</name>
    <dbReference type="NCBI Taxonomy" id="160281"/>
    <lineage>
        <taxon>Eukaryota</taxon>
        <taxon>Fungi</taxon>
        <taxon>Dikarya</taxon>
        <taxon>Ascomycota</taxon>
        <taxon>Pezizomycotina</taxon>
        <taxon>Sordariomycetes</taxon>
        <taxon>Hypocreomycetidae</taxon>
        <taxon>Hypocreales</taxon>
        <taxon>Bionectriaceae</taxon>
        <taxon>Clonostachys</taxon>
    </lineage>
</organism>
<feature type="compositionally biased region" description="Polar residues" evidence="4">
    <location>
        <begin position="117"/>
        <end position="131"/>
    </location>
</feature>
<dbReference type="GO" id="GO:0004497">
    <property type="term" value="F:monooxygenase activity"/>
    <property type="evidence" value="ECO:0007669"/>
    <property type="project" value="InterPro"/>
</dbReference>
<accession>A0A9N9ZIA7</accession>
<dbReference type="SUPFAM" id="SSF48264">
    <property type="entry name" value="Cytochrome P450"/>
    <property type="match status" value="1"/>
</dbReference>
<dbReference type="InterPro" id="IPR001128">
    <property type="entry name" value="Cyt_P450"/>
</dbReference>
<dbReference type="GO" id="GO:0005506">
    <property type="term" value="F:iron ion binding"/>
    <property type="evidence" value="ECO:0007669"/>
    <property type="project" value="InterPro"/>
</dbReference>
<evidence type="ECO:0000256" key="2">
    <source>
        <dbReference type="ARBA" id="ARBA00022723"/>
    </source>
</evidence>
<reference evidence="5 6" key="2">
    <citation type="submission" date="2021-10" db="EMBL/GenBank/DDBJ databases">
        <authorList>
            <person name="Piombo E."/>
        </authorList>
    </citation>
    <scope>NUCLEOTIDE SEQUENCE [LARGE SCALE GENOMIC DNA]</scope>
</reference>
<evidence type="ECO:0000256" key="4">
    <source>
        <dbReference type="SAM" id="MobiDB-lite"/>
    </source>
</evidence>
<dbReference type="Gene3D" id="1.10.630.10">
    <property type="entry name" value="Cytochrome P450"/>
    <property type="match status" value="1"/>
</dbReference>
<protein>
    <recommendedName>
        <fullName evidence="7">Cytochrome P450</fullName>
    </recommendedName>
</protein>
<name>A0A9N9ZIA7_9HYPO</name>
<comment type="caution">
    <text evidence="5">The sequence shown here is derived from an EMBL/GenBank/DDBJ whole genome shotgun (WGS) entry which is preliminary data.</text>
</comment>
<dbReference type="InterPro" id="IPR036396">
    <property type="entry name" value="Cyt_P450_sf"/>
</dbReference>
<dbReference type="GO" id="GO:0016705">
    <property type="term" value="F:oxidoreductase activity, acting on paired donors, with incorporation or reduction of molecular oxygen"/>
    <property type="evidence" value="ECO:0007669"/>
    <property type="project" value="InterPro"/>
</dbReference>
<feature type="region of interest" description="Disordered" evidence="4">
    <location>
        <begin position="108"/>
        <end position="131"/>
    </location>
</feature>
<dbReference type="Proteomes" id="UP000775872">
    <property type="component" value="Unassembled WGS sequence"/>
</dbReference>
<sequence length="131" mass="15140">MRDHSREMKEDRLNRAIEGCYVYVNYPIIHRDPAVYGENANEFFPERWLNTKDGEGAKVPAGSWRGFERGRRNCLGQELANIEARVIVVMVAHRYDLSKSSRGELDLDEMDRPTLNDKGQCNVNSEMYNVS</sequence>
<evidence type="ECO:0000313" key="6">
    <source>
        <dbReference type="Proteomes" id="UP000775872"/>
    </source>
</evidence>
<gene>
    <name evidence="5" type="ORF">CSOL1703_00018238</name>
</gene>
<keyword evidence="3" id="KW-0408">Iron</keyword>
<evidence type="ECO:0000256" key="1">
    <source>
        <dbReference type="ARBA" id="ARBA00022617"/>
    </source>
</evidence>
<dbReference type="Pfam" id="PF00067">
    <property type="entry name" value="p450"/>
    <property type="match status" value="1"/>
</dbReference>
<evidence type="ECO:0000313" key="5">
    <source>
        <dbReference type="EMBL" id="CAH0057000.1"/>
    </source>
</evidence>
<dbReference type="PANTHER" id="PTHR24305:SF222">
    <property type="entry name" value="CYTOCHROME P450 MONOOXYGENASE STCS"/>
    <property type="match status" value="1"/>
</dbReference>
<dbReference type="GO" id="GO:0020037">
    <property type="term" value="F:heme binding"/>
    <property type="evidence" value="ECO:0007669"/>
    <property type="project" value="InterPro"/>
</dbReference>
<dbReference type="EMBL" id="CABFOC020000069">
    <property type="protein sequence ID" value="CAH0057000.1"/>
    <property type="molecule type" value="Genomic_DNA"/>
</dbReference>
<keyword evidence="2" id="KW-0479">Metal-binding</keyword>
<dbReference type="OrthoDB" id="10029320at2759"/>
<evidence type="ECO:0008006" key="7">
    <source>
        <dbReference type="Google" id="ProtNLM"/>
    </source>
</evidence>
<dbReference type="AlphaFoldDB" id="A0A9N9ZIA7"/>
<keyword evidence="6" id="KW-1185">Reference proteome</keyword>